<sequence>MKPFLGICLGFQTAVIEFARNVLNLKDANSAECSDTVEHAVIIDMPEHNTGDMGGTMRLDIDAERMEILELLSHPYYVAVQFHPEYLSRPMDPSPPFMGLILAAKDRLNSYFARDFCPIFVQLLFNDIENIQRVAAGVFCELAADKEGAEMIEQEGATSPLTELLHSRNEVPYCHHGTPIIKERSFTTCQHEPQIVAALVRAISNSNDLETTKGAVGALHKLSHHRQGLLAIFKSVCIPALVKLLSSPVESVLFYAITTLHNLLLHQDGSKMAVEGQREISGIRTYVCGGREKVVTCLSASRSARILYISPVSSRSHVAVHQAISAHLSLRGHQVTTLTSKSLKNPNLSNLTEFEFPTLREITAKHHDRTTRLSKDNFLFNTLLYGSKYYGELVEEVLNRSQIIFQNASLSFDLVIVENLHPLVYSFGCRFKVPIIGVSSSALPFYSHDFVGNPTHPEVVLEPRMQLNKKIGLYEKFVSWFNNVCLRMFMSFYSFSQYDKKTKKYFGNDCPYIGNILKNVSLILTSANPVVHPVRPNVPAIVEMQQIHTRPTKPLPHVSYTR</sequence>
<evidence type="ECO:0000313" key="9">
    <source>
        <dbReference type="Proteomes" id="UP000719412"/>
    </source>
</evidence>
<proteinExistence type="predicted"/>
<dbReference type="GO" id="GO:0007367">
    <property type="term" value="P:segment polarity determination"/>
    <property type="evidence" value="ECO:0007669"/>
    <property type="project" value="UniProtKB-KW"/>
</dbReference>
<dbReference type="GO" id="GO:0045296">
    <property type="term" value="F:cadherin binding"/>
    <property type="evidence" value="ECO:0007669"/>
    <property type="project" value="InterPro"/>
</dbReference>
<dbReference type="InterPro" id="IPR017926">
    <property type="entry name" value="GATASE"/>
</dbReference>
<organism evidence="8 9">
    <name type="scientific">Tenebrio molitor</name>
    <name type="common">Yellow mealworm beetle</name>
    <dbReference type="NCBI Taxonomy" id="7067"/>
    <lineage>
        <taxon>Eukaryota</taxon>
        <taxon>Metazoa</taxon>
        <taxon>Ecdysozoa</taxon>
        <taxon>Arthropoda</taxon>
        <taxon>Hexapoda</taxon>
        <taxon>Insecta</taxon>
        <taxon>Pterygota</taxon>
        <taxon>Neoptera</taxon>
        <taxon>Endopterygota</taxon>
        <taxon>Coleoptera</taxon>
        <taxon>Polyphaga</taxon>
        <taxon>Cucujiformia</taxon>
        <taxon>Tenebrionidae</taxon>
        <taxon>Tenebrio</taxon>
    </lineage>
</organism>
<reference evidence="8" key="1">
    <citation type="journal article" date="2020" name="J Insects Food Feed">
        <title>The yellow mealworm (Tenebrio molitor) genome: a resource for the emerging insects as food and feed industry.</title>
        <authorList>
            <person name="Eriksson T."/>
            <person name="Andere A."/>
            <person name="Kelstrup H."/>
            <person name="Emery V."/>
            <person name="Picard C."/>
        </authorList>
    </citation>
    <scope>NUCLEOTIDE SEQUENCE</scope>
    <source>
        <strain evidence="8">Stoneville</strain>
        <tissue evidence="8">Whole head</tissue>
    </source>
</reference>
<keyword evidence="9" id="KW-1185">Reference proteome</keyword>
<keyword evidence="5" id="KW-0130">Cell adhesion</keyword>
<dbReference type="PROSITE" id="PS51273">
    <property type="entry name" value="GATASE_TYPE_1"/>
    <property type="match status" value="1"/>
</dbReference>
<evidence type="ECO:0000256" key="2">
    <source>
        <dbReference type="ARBA" id="ARBA00022289"/>
    </source>
</evidence>
<gene>
    <name evidence="8" type="ORF">GEV33_002435</name>
</gene>
<evidence type="ECO:0000256" key="3">
    <source>
        <dbReference type="ARBA" id="ARBA00022687"/>
    </source>
</evidence>
<dbReference type="Pfam" id="PF00117">
    <property type="entry name" value="GATase"/>
    <property type="match status" value="1"/>
</dbReference>
<dbReference type="InterPro" id="IPR013284">
    <property type="entry name" value="Beta-catenin"/>
</dbReference>
<dbReference type="Gene3D" id="1.25.10.10">
    <property type="entry name" value="Leucine-rich Repeat Variant"/>
    <property type="match status" value="2"/>
</dbReference>
<dbReference type="GO" id="GO:0016055">
    <property type="term" value="P:Wnt signaling pathway"/>
    <property type="evidence" value="ECO:0007669"/>
    <property type="project" value="UniProtKB-KW"/>
</dbReference>
<dbReference type="InterPro" id="IPR016024">
    <property type="entry name" value="ARM-type_fold"/>
</dbReference>
<keyword evidence="4" id="KW-0709">Segmentation polarity protein</keyword>
<dbReference type="Proteomes" id="UP000719412">
    <property type="component" value="Unassembled WGS sequence"/>
</dbReference>
<dbReference type="Gene3D" id="3.40.50.880">
    <property type="match status" value="2"/>
</dbReference>
<dbReference type="InterPro" id="IPR011989">
    <property type="entry name" value="ARM-like"/>
</dbReference>
<keyword evidence="4" id="KW-0217">Developmental protein</keyword>
<dbReference type="InterPro" id="IPR029062">
    <property type="entry name" value="Class_I_gatase-like"/>
</dbReference>
<evidence type="ECO:0000256" key="4">
    <source>
        <dbReference type="ARBA" id="ARBA00022716"/>
    </source>
</evidence>
<dbReference type="GO" id="GO:0007155">
    <property type="term" value="P:cell adhesion"/>
    <property type="evidence" value="ECO:0007669"/>
    <property type="project" value="UniProtKB-KW"/>
</dbReference>
<feature type="domain" description="Glutamine amidotransferase" evidence="7">
    <location>
        <begin position="2"/>
        <end position="59"/>
    </location>
</feature>
<dbReference type="PANTHER" id="PTHR45976">
    <property type="entry name" value="ARMADILLO SEGMENT POLARITY PROTEIN"/>
    <property type="match status" value="1"/>
</dbReference>
<evidence type="ECO:0000259" key="7">
    <source>
        <dbReference type="Pfam" id="PF00117"/>
    </source>
</evidence>
<dbReference type="InterPro" id="IPR000225">
    <property type="entry name" value="Armadillo"/>
</dbReference>
<feature type="repeat" description="ARM" evidence="6">
    <location>
        <begin position="194"/>
        <end position="235"/>
    </location>
</feature>
<reference evidence="8" key="2">
    <citation type="submission" date="2021-08" db="EMBL/GenBank/DDBJ databases">
        <authorList>
            <person name="Eriksson T."/>
        </authorList>
    </citation>
    <scope>NUCLEOTIDE SEQUENCE</scope>
    <source>
        <strain evidence="8">Stoneville</strain>
        <tissue evidence="8">Whole head</tissue>
    </source>
</reference>
<dbReference type="SMART" id="SM00185">
    <property type="entry name" value="ARM"/>
    <property type="match status" value="3"/>
</dbReference>
<comment type="caution">
    <text evidence="8">The sequence shown here is derived from an EMBL/GenBank/DDBJ whole genome shotgun (WGS) entry which is preliminary data.</text>
</comment>
<feature type="repeat" description="ARM" evidence="6">
    <location>
        <begin position="115"/>
        <end position="157"/>
    </location>
</feature>
<dbReference type="PROSITE" id="PS50176">
    <property type="entry name" value="ARM_REPEAT"/>
    <property type="match status" value="3"/>
</dbReference>
<dbReference type="AlphaFoldDB" id="A0A8J6LPE2"/>
<protein>
    <recommendedName>
        <fullName evidence="2">Armadillo segment polarity protein</fullName>
    </recommendedName>
</protein>
<dbReference type="SUPFAM" id="SSF53756">
    <property type="entry name" value="UDP-Glycosyltransferase/glycogen phosphorylase"/>
    <property type="match status" value="1"/>
</dbReference>
<dbReference type="GO" id="GO:0005886">
    <property type="term" value="C:plasma membrane"/>
    <property type="evidence" value="ECO:0007669"/>
    <property type="project" value="UniProtKB-SubCell"/>
</dbReference>
<dbReference type="SUPFAM" id="SSF52317">
    <property type="entry name" value="Class I glutamine amidotransferase-like"/>
    <property type="match status" value="1"/>
</dbReference>
<evidence type="ECO:0000256" key="1">
    <source>
        <dbReference type="ARBA" id="ARBA00004413"/>
    </source>
</evidence>
<dbReference type="SUPFAM" id="SSF48371">
    <property type="entry name" value="ARM repeat"/>
    <property type="match status" value="1"/>
</dbReference>
<comment type="subcellular location">
    <subcellularLocation>
        <location evidence="1">Cell membrane</location>
        <topology evidence="1">Peripheral membrane protein</topology>
        <orientation evidence="1">Cytoplasmic side</orientation>
    </subcellularLocation>
</comment>
<keyword evidence="3" id="KW-0879">Wnt signaling pathway</keyword>
<accession>A0A8J6LPE2</accession>
<feature type="repeat" description="ARM" evidence="6">
    <location>
        <begin position="236"/>
        <end position="274"/>
    </location>
</feature>
<dbReference type="Pfam" id="PF00514">
    <property type="entry name" value="Arm"/>
    <property type="match status" value="1"/>
</dbReference>
<name>A0A8J6LPE2_TENMO</name>
<dbReference type="EMBL" id="JABDTM020012090">
    <property type="protein sequence ID" value="KAH0820356.1"/>
    <property type="molecule type" value="Genomic_DNA"/>
</dbReference>
<evidence type="ECO:0000256" key="6">
    <source>
        <dbReference type="PROSITE-ProRule" id="PRU00259"/>
    </source>
</evidence>
<evidence type="ECO:0000256" key="5">
    <source>
        <dbReference type="ARBA" id="ARBA00022889"/>
    </source>
</evidence>
<evidence type="ECO:0000313" key="8">
    <source>
        <dbReference type="EMBL" id="KAH0820356.1"/>
    </source>
</evidence>